<dbReference type="InParanoid" id="A0A369KBF1"/>
<dbReference type="OrthoDB" id="3269001at2759"/>
<dbReference type="AlphaFoldDB" id="A0A369KBF1"/>
<evidence type="ECO:0000313" key="1">
    <source>
        <dbReference type="EMBL" id="RDB30197.1"/>
    </source>
</evidence>
<accession>A0A369KBF1</accession>
<keyword evidence="2" id="KW-1185">Reference proteome</keyword>
<dbReference type="STRING" id="39966.A0A369KBF1"/>
<proteinExistence type="predicted"/>
<comment type="caution">
    <text evidence="1">The sequence shown here is derived from an EMBL/GenBank/DDBJ whole genome shotgun (WGS) entry which is preliminary data.</text>
</comment>
<dbReference type="EMBL" id="LUEZ02000006">
    <property type="protein sequence ID" value="RDB30197.1"/>
    <property type="molecule type" value="Genomic_DNA"/>
</dbReference>
<sequence length="469" mass="52730">MEIKHVTDIQKQLCLPFNCGPGTLNKAQLLTRLSNKNLRPLKFIFSDLHESNMIRTEQGFFVSARTKCHFATLLVKWCLSMPLISANNVSKTCTTETLQYIQHVIKTTSTPSWIHSISTNYGEASVGSIKADECTVYLPIALVTLWGDQDGTPPSEGSHFLKLLDHMMALFQVATLVVLYTMNSAHAQMYYGLHMLHPHTKQHKQRVNVHAVFHVYDFLFLFGPCFSFERLIGALQKINTNDIVGGEFTFLLLIPNKIHHVLGPLEQTMLWSHMRAAGLRWWLRRPECLEVIKQFKALFDKAFLQGLSVNSRLIADAATSASPSEVAHYTYNSVNFLCSSTHLGNSLMLYYPSPSSVMPVAGSIKKIMSSSRDVELSVKHQVRLPPGSYDLFSRYPSFPARVYSLKMDNGLADRVSFELVVSHVARFTFSSNCAVILNLSRVHEPLPFLLNLLIFAPDLASQLLTLAIP</sequence>
<protein>
    <submittedName>
        <fullName evidence="1">Uncharacterized protein</fullName>
    </submittedName>
</protein>
<organism evidence="1 2">
    <name type="scientific">Hypsizygus marmoreus</name>
    <name type="common">White beech mushroom</name>
    <name type="synonym">Agaricus marmoreus</name>
    <dbReference type="NCBI Taxonomy" id="39966"/>
    <lineage>
        <taxon>Eukaryota</taxon>
        <taxon>Fungi</taxon>
        <taxon>Dikarya</taxon>
        <taxon>Basidiomycota</taxon>
        <taxon>Agaricomycotina</taxon>
        <taxon>Agaricomycetes</taxon>
        <taxon>Agaricomycetidae</taxon>
        <taxon>Agaricales</taxon>
        <taxon>Tricholomatineae</taxon>
        <taxon>Lyophyllaceae</taxon>
        <taxon>Hypsizygus</taxon>
    </lineage>
</organism>
<reference evidence="1" key="1">
    <citation type="submission" date="2018-04" db="EMBL/GenBank/DDBJ databases">
        <title>Whole genome sequencing of Hypsizygus marmoreus.</title>
        <authorList>
            <person name="Choi I.-G."/>
            <person name="Min B."/>
            <person name="Kim J.-G."/>
            <person name="Kim S."/>
            <person name="Oh Y.-L."/>
            <person name="Kong W.-S."/>
            <person name="Park H."/>
            <person name="Jeong J."/>
            <person name="Song E.-S."/>
        </authorList>
    </citation>
    <scope>NUCLEOTIDE SEQUENCE [LARGE SCALE GENOMIC DNA]</scope>
    <source>
        <strain evidence="1">51987-8</strain>
    </source>
</reference>
<name>A0A369KBF1_HYPMA</name>
<gene>
    <name evidence="1" type="ORF">Hypma_010457</name>
</gene>
<dbReference type="Proteomes" id="UP000076154">
    <property type="component" value="Unassembled WGS sequence"/>
</dbReference>
<evidence type="ECO:0000313" key="2">
    <source>
        <dbReference type="Proteomes" id="UP000076154"/>
    </source>
</evidence>